<feature type="domain" description="Ice-binding protein C-terminal" evidence="2">
    <location>
        <begin position="465"/>
        <end position="487"/>
    </location>
</feature>
<gene>
    <name evidence="3" type="ORF">Pla175_08780</name>
</gene>
<dbReference type="EMBL" id="CP036291">
    <property type="protein sequence ID" value="QDU87516.1"/>
    <property type="molecule type" value="Genomic_DNA"/>
</dbReference>
<name>A0A518D7T0_9BACT</name>
<keyword evidence="4" id="KW-1185">Reference proteome</keyword>
<dbReference type="RefSeq" id="WP_145281477.1">
    <property type="nucleotide sequence ID" value="NZ_CP036291.1"/>
</dbReference>
<feature type="signal peptide" evidence="1">
    <location>
        <begin position="1"/>
        <end position="24"/>
    </location>
</feature>
<reference evidence="3 4" key="1">
    <citation type="submission" date="2019-02" db="EMBL/GenBank/DDBJ databases">
        <title>Deep-cultivation of Planctomycetes and their phenomic and genomic characterization uncovers novel biology.</title>
        <authorList>
            <person name="Wiegand S."/>
            <person name="Jogler M."/>
            <person name="Boedeker C."/>
            <person name="Pinto D."/>
            <person name="Vollmers J."/>
            <person name="Rivas-Marin E."/>
            <person name="Kohn T."/>
            <person name="Peeters S.H."/>
            <person name="Heuer A."/>
            <person name="Rast P."/>
            <person name="Oberbeckmann S."/>
            <person name="Bunk B."/>
            <person name="Jeske O."/>
            <person name="Meyerdierks A."/>
            <person name="Storesund J.E."/>
            <person name="Kallscheuer N."/>
            <person name="Luecker S."/>
            <person name="Lage O.M."/>
            <person name="Pohl T."/>
            <person name="Merkel B.J."/>
            <person name="Hornburger P."/>
            <person name="Mueller R.-W."/>
            <person name="Bruemmer F."/>
            <person name="Labrenz M."/>
            <person name="Spormann A.M."/>
            <person name="Op den Camp H."/>
            <person name="Overmann J."/>
            <person name="Amann R."/>
            <person name="Jetten M.S.M."/>
            <person name="Mascher T."/>
            <person name="Medema M.H."/>
            <person name="Devos D.P."/>
            <person name="Kaster A.-K."/>
            <person name="Ovreas L."/>
            <person name="Rohde M."/>
            <person name="Galperin M.Y."/>
            <person name="Jogler C."/>
        </authorList>
    </citation>
    <scope>NUCLEOTIDE SEQUENCE [LARGE SCALE GENOMIC DNA]</scope>
    <source>
        <strain evidence="3 4">Pla175</strain>
    </source>
</reference>
<keyword evidence="1" id="KW-0732">Signal</keyword>
<dbReference type="InterPro" id="IPR013424">
    <property type="entry name" value="Ice-binding_C"/>
</dbReference>
<sequence length="488" mass="50803" precursor="true">MLCRLVRAGVFAALLLFPASSLLAQLAASVPQLSSRPGAQYTIYLNVAGFDYDGLWYDHATAPGLTLGVNDRTSAETFDAAEVEQIKNIWSRTAQSYIGFNVNVTTIDPAIAALGPGATDAQRQAYYDATPNLMHTVVGSQIRNPADYGPGELTAESKWFDDGADGVSPGIGVVAGVAGGPGQHTNWMFSEAQAGAATAGVINGDYIGAISAHENAHSFGLYHQGDWTGSTLVNEYSLGDDAAGPDPGTYVPIIGQASDRQRVTWRVGDTHPDDVQTVQNDVQLMLSINVAGNGRAGAVNLHLIDDGIGHSLGAATELPLVGSVIDVTSSSSKGVIVPLSEANPAPIGASNYTEDWFSFYTDGGDAISLTVNNSTDFLTAGVADGVGTLRSTLMVFDAMGTMVGMGMEDVSTLFVSYSELLGAGSYFAKVGSFGGHEQDSSAFNAAQYFDMGAFFLTGSGFDVAAVPEPGTLVLLAVGGLALVRRRRS</sequence>
<dbReference type="KEGG" id="pnd:Pla175_08780"/>
<evidence type="ECO:0000313" key="3">
    <source>
        <dbReference type="EMBL" id="QDU87516.1"/>
    </source>
</evidence>
<organism evidence="3 4">
    <name type="scientific">Pirellulimonas nuda</name>
    <dbReference type="NCBI Taxonomy" id="2528009"/>
    <lineage>
        <taxon>Bacteria</taxon>
        <taxon>Pseudomonadati</taxon>
        <taxon>Planctomycetota</taxon>
        <taxon>Planctomycetia</taxon>
        <taxon>Pirellulales</taxon>
        <taxon>Lacipirellulaceae</taxon>
        <taxon>Pirellulimonas</taxon>
    </lineage>
</organism>
<dbReference type="Proteomes" id="UP000317429">
    <property type="component" value="Chromosome"/>
</dbReference>
<dbReference type="OrthoDB" id="220114at2"/>
<dbReference type="NCBIfam" id="TIGR02595">
    <property type="entry name" value="PEP_CTERM"/>
    <property type="match status" value="1"/>
</dbReference>
<protein>
    <submittedName>
        <fullName evidence="3">PEP-CTERM motif protein</fullName>
    </submittedName>
</protein>
<dbReference type="Gene3D" id="2.60.120.380">
    <property type="match status" value="1"/>
</dbReference>
<evidence type="ECO:0000256" key="1">
    <source>
        <dbReference type="SAM" id="SignalP"/>
    </source>
</evidence>
<accession>A0A518D7T0</accession>
<proteinExistence type="predicted"/>
<dbReference type="AlphaFoldDB" id="A0A518D7T0"/>
<evidence type="ECO:0000313" key="4">
    <source>
        <dbReference type="Proteomes" id="UP000317429"/>
    </source>
</evidence>
<feature type="chain" id="PRO_5021850630" evidence="1">
    <location>
        <begin position="25"/>
        <end position="488"/>
    </location>
</feature>
<dbReference type="Pfam" id="PF07589">
    <property type="entry name" value="PEP-CTERM"/>
    <property type="match status" value="1"/>
</dbReference>
<evidence type="ECO:0000259" key="2">
    <source>
        <dbReference type="Pfam" id="PF07589"/>
    </source>
</evidence>